<dbReference type="RefSeq" id="XP_008871048.1">
    <property type="nucleotide sequence ID" value="XM_008872826.1"/>
</dbReference>
<dbReference type="RefSeq" id="XP_008871047.1">
    <property type="nucleotide sequence ID" value="XM_008872825.1"/>
</dbReference>
<dbReference type="GeneID" id="20084512"/>
<sequence>MHPNTRSLSRRARCPVKASIGVVVAAEPCVGHPVLDEHCGVHRLCPPSLGEAGMGHHCHCHFHDGTVFSVSLKSWDESSGPPSDRKILILRPVWTSDQDFNLVKFSC</sequence>
<name>A0A024U345_9STRA</name>
<proteinExistence type="predicted"/>
<accession>A0A024U345</accession>
<dbReference type="EMBL" id="KI913965">
    <property type="protein sequence ID" value="ETW00023.1"/>
    <property type="molecule type" value="Genomic_DNA"/>
</dbReference>
<evidence type="ECO:0000313" key="1">
    <source>
        <dbReference type="EMBL" id="ETW00023.1"/>
    </source>
</evidence>
<reference evidence="1" key="1">
    <citation type="submission" date="2013-12" db="EMBL/GenBank/DDBJ databases">
        <title>The Genome Sequence of Aphanomyces invadans NJM9701.</title>
        <authorList>
            <consortium name="The Broad Institute Genomics Platform"/>
            <person name="Russ C."/>
            <person name="Tyler B."/>
            <person name="van West P."/>
            <person name="Dieguez-Uribeondo J."/>
            <person name="Young S.K."/>
            <person name="Zeng Q."/>
            <person name="Gargeya S."/>
            <person name="Fitzgerald M."/>
            <person name="Abouelleil A."/>
            <person name="Alvarado L."/>
            <person name="Chapman S.B."/>
            <person name="Gainer-Dewar J."/>
            <person name="Goldberg J."/>
            <person name="Griggs A."/>
            <person name="Gujja S."/>
            <person name="Hansen M."/>
            <person name="Howarth C."/>
            <person name="Imamovic A."/>
            <person name="Ireland A."/>
            <person name="Larimer J."/>
            <person name="McCowan C."/>
            <person name="Murphy C."/>
            <person name="Pearson M."/>
            <person name="Poon T.W."/>
            <person name="Priest M."/>
            <person name="Roberts A."/>
            <person name="Saif S."/>
            <person name="Shea T."/>
            <person name="Sykes S."/>
            <person name="Wortman J."/>
            <person name="Nusbaum C."/>
            <person name="Birren B."/>
        </authorList>
    </citation>
    <scope>NUCLEOTIDE SEQUENCE [LARGE SCALE GENOMIC DNA]</scope>
    <source>
        <strain evidence="1">NJM9701</strain>
    </source>
</reference>
<organism evidence="1">
    <name type="scientific">Aphanomyces invadans</name>
    <dbReference type="NCBI Taxonomy" id="157072"/>
    <lineage>
        <taxon>Eukaryota</taxon>
        <taxon>Sar</taxon>
        <taxon>Stramenopiles</taxon>
        <taxon>Oomycota</taxon>
        <taxon>Saprolegniomycetes</taxon>
        <taxon>Saprolegniales</taxon>
        <taxon>Verrucalvaceae</taxon>
        <taxon>Aphanomyces</taxon>
    </lineage>
</organism>
<dbReference type="EMBL" id="KI913965">
    <property type="protein sequence ID" value="ETW00022.1"/>
    <property type="molecule type" value="Genomic_DNA"/>
</dbReference>
<protein>
    <submittedName>
        <fullName evidence="1">Uncharacterized protein</fullName>
    </submittedName>
</protein>
<dbReference type="AlphaFoldDB" id="A0A024U345"/>
<gene>
    <name evidence="1" type="ORF">H310_07462</name>
</gene>
<dbReference type="VEuPathDB" id="FungiDB:H310_07462"/>